<reference evidence="2 3" key="1">
    <citation type="submission" date="2017-03" db="EMBL/GenBank/DDBJ databases">
        <title>Complete genome sequence of Candidatus 'Thiodictyon syntrophicum' sp. nov. strain Cad16T, a photolithoautotroph purple sulfur bacterium isolated from an alpine meromictic lake.</title>
        <authorList>
            <person name="Luedin S.M."/>
            <person name="Pothier J.F."/>
            <person name="Danza F."/>
            <person name="Storelli N."/>
            <person name="Wittwer M."/>
            <person name="Tonolla M."/>
        </authorList>
    </citation>
    <scope>NUCLEOTIDE SEQUENCE [LARGE SCALE GENOMIC DNA]</scope>
    <source>
        <strain evidence="2 3">Cad16T</strain>
    </source>
</reference>
<name>A0A2K8UC85_9GAMM</name>
<dbReference type="RefSeq" id="WP_216644603.1">
    <property type="nucleotide sequence ID" value="NZ_CP020370.1"/>
</dbReference>
<evidence type="ECO:0000313" key="3">
    <source>
        <dbReference type="Proteomes" id="UP000232638"/>
    </source>
</evidence>
<proteinExistence type="predicted"/>
<accession>A0A2K8UC85</accession>
<dbReference type="AlphaFoldDB" id="A0A2K8UC85"/>
<feature type="region of interest" description="Disordered" evidence="1">
    <location>
        <begin position="62"/>
        <end position="90"/>
    </location>
</feature>
<evidence type="ECO:0000313" key="2">
    <source>
        <dbReference type="EMBL" id="AUB83176.1"/>
    </source>
</evidence>
<organism evidence="2 3">
    <name type="scientific">Candidatus Thiodictyon syntrophicum</name>
    <dbReference type="NCBI Taxonomy" id="1166950"/>
    <lineage>
        <taxon>Bacteria</taxon>
        <taxon>Pseudomonadati</taxon>
        <taxon>Pseudomonadota</taxon>
        <taxon>Gammaproteobacteria</taxon>
        <taxon>Chromatiales</taxon>
        <taxon>Chromatiaceae</taxon>
        <taxon>Thiodictyon</taxon>
    </lineage>
</organism>
<protein>
    <submittedName>
        <fullName evidence="2">Uncharacterized protein</fullName>
    </submittedName>
</protein>
<sequence>MSGLYNVLEQLRRGESLGPKVRQVQEQGLVSVLRQLHDELDAAVLAAYGWADLTGALLAGSAARTSPPGRTGHSPRPERLETGTDPLDPQFDAASETLRTGRMPRPAQGMARPAQGGDDRVEAVILERLVALNAERAAEERRGLIRWLRPALQNPGGQAADDGAVQAETQLGLAAPTASGPKPDWPKTLPEQFQALRAALAARPGPGSAADLAQCFTRAPRARVAELLETLVSLGHARRLEDARYLPG</sequence>
<dbReference type="KEGG" id="tsy:THSYN_21010"/>
<keyword evidence="3" id="KW-1185">Reference proteome</keyword>
<evidence type="ECO:0000256" key="1">
    <source>
        <dbReference type="SAM" id="MobiDB-lite"/>
    </source>
</evidence>
<dbReference type="Proteomes" id="UP000232638">
    <property type="component" value="Chromosome"/>
</dbReference>
<dbReference type="EMBL" id="CP020370">
    <property type="protein sequence ID" value="AUB83176.1"/>
    <property type="molecule type" value="Genomic_DNA"/>
</dbReference>
<gene>
    <name evidence="2" type="ORF">THSYN_21010</name>
</gene>